<organism evidence="1 2">
    <name type="scientific">Trifolium pratense</name>
    <name type="common">Red clover</name>
    <dbReference type="NCBI Taxonomy" id="57577"/>
    <lineage>
        <taxon>Eukaryota</taxon>
        <taxon>Viridiplantae</taxon>
        <taxon>Streptophyta</taxon>
        <taxon>Embryophyta</taxon>
        <taxon>Tracheophyta</taxon>
        <taxon>Spermatophyta</taxon>
        <taxon>Magnoliopsida</taxon>
        <taxon>eudicotyledons</taxon>
        <taxon>Gunneridae</taxon>
        <taxon>Pentapetalae</taxon>
        <taxon>rosids</taxon>
        <taxon>fabids</taxon>
        <taxon>Fabales</taxon>
        <taxon>Fabaceae</taxon>
        <taxon>Papilionoideae</taxon>
        <taxon>50 kb inversion clade</taxon>
        <taxon>NPAAA clade</taxon>
        <taxon>Hologalegina</taxon>
        <taxon>IRL clade</taxon>
        <taxon>Trifolieae</taxon>
        <taxon>Trifolium</taxon>
    </lineage>
</organism>
<evidence type="ECO:0000313" key="1">
    <source>
        <dbReference type="EMBL" id="PNX75528.1"/>
    </source>
</evidence>
<name>A0A2K3LAG7_TRIPR</name>
<reference evidence="1 2" key="1">
    <citation type="journal article" date="2014" name="Am. J. Bot.">
        <title>Genome assembly and annotation for red clover (Trifolium pratense; Fabaceae).</title>
        <authorList>
            <person name="Istvanek J."/>
            <person name="Jaros M."/>
            <person name="Krenek A."/>
            <person name="Repkova J."/>
        </authorList>
    </citation>
    <scope>NUCLEOTIDE SEQUENCE [LARGE SCALE GENOMIC DNA]</scope>
    <source>
        <strain evidence="2">cv. Tatra</strain>
        <tissue evidence="1">Young leaves</tissue>
    </source>
</reference>
<accession>A0A2K3LAG7</accession>
<gene>
    <name evidence="1" type="ORF">L195_g031465</name>
</gene>
<proteinExistence type="predicted"/>
<dbReference type="EMBL" id="ASHM01029178">
    <property type="protein sequence ID" value="PNX75528.1"/>
    <property type="molecule type" value="Genomic_DNA"/>
</dbReference>
<dbReference type="Proteomes" id="UP000236291">
    <property type="component" value="Unassembled WGS sequence"/>
</dbReference>
<sequence length="58" mass="6540">MHQGCLYLPSMLAVQAETVPSNLIRHVVHAGCGSGYSMLFMPIVHSWKVAELEEYYMI</sequence>
<evidence type="ECO:0000313" key="2">
    <source>
        <dbReference type="Proteomes" id="UP000236291"/>
    </source>
</evidence>
<comment type="caution">
    <text evidence="1">The sequence shown here is derived from an EMBL/GenBank/DDBJ whole genome shotgun (WGS) entry which is preliminary data.</text>
</comment>
<dbReference type="AlphaFoldDB" id="A0A2K3LAG7"/>
<reference evidence="1 2" key="2">
    <citation type="journal article" date="2017" name="Front. Plant Sci.">
        <title>Gene Classification and Mining of Molecular Markers Useful in Red Clover (Trifolium pratense) Breeding.</title>
        <authorList>
            <person name="Istvanek J."/>
            <person name="Dluhosova J."/>
            <person name="Dluhos P."/>
            <person name="Patkova L."/>
            <person name="Nedelnik J."/>
            <person name="Repkova J."/>
        </authorList>
    </citation>
    <scope>NUCLEOTIDE SEQUENCE [LARGE SCALE GENOMIC DNA]</scope>
    <source>
        <strain evidence="2">cv. Tatra</strain>
        <tissue evidence="1">Young leaves</tissue>
    </source>
</reference>
<protein>
    <submittedName>
        <fullName evidence="1">Uncharacterized protein</fullName>
    </submittedName>
</protein>